<comment type="caution">
    <text evidence="3">The sequence shown here is derived from an EMBL/GenBank/DDBJ whole genome shotgun (WGS) entry which is preliminary data.</text>
</comment>
<gene>
    <name evidence="3" type="ORF">Tsumi_11190</name>
</gene>
<dbReference type="Pfam" id="PF18942">
    <property type="entry name" value="DUF5689"/>
    <property type="match status" value="1"/>
</dbReference>
<feature type="chain" id="PRO_5045714956" description="DUF5689 domain-containing protein" evidence="1">
    <location>
        <begin position="21"/>
        <end position="271"/>
    </location>
</feature>
<dbReference type="PROSITE" id="PS51257">
    <property type="entry name" value="PROKAR_LIPOPROTEIN"/>
    <property type="match status" value="1"/>
</dbReference>
<proteinExistence type="predicted"/>
<sequence>MERIKKLFQLIILALPLVFAACQYNKFDEPKEKEEVPLPAATHTIAQVRSFYQEGKGGNLIPGEVVIRGVVASEDTKGNFYRSIFIQDATGGIELKMGMVNMTLFYKQGQEVALRCQGLAIGKYGDVISIGYQSNDPAYETSFVPELIVPKVLLAGRYVGINPIDLTLDKLALKYSGMLVKIKDVQFLESELNQTYANPEQKNSVTAVNHTLLDRNGNQLIVRTSSFAIFAGHKLPEGSGDIIGILTYFRATPQLVIIDDTRDVQLNNPRF</sequence>
<feature type="domain" description="DUF5689" evidence="2">
    <location>
        <begin position="41"/>
        <end position="264"/>
    </location>
</feature>
<dbReference type="InterPro" id="IPR043744">
    <property type="entry name" value="DUF5689"/>
</dbReference>
<evidence type="ECO:0000256" key="1">
    <source>
        <dbReference type="SAM" id="SignalP"/>
    </source>
</evidence>
<evidence type="ECO:0000313" key="3">
    <source>
        <dbReference type="EMBL" id="GAB1252013.1"/>
    </source>
</evidence>
<protein>
    <recommendedName>
        <fullName evidence="2">DUF5689 domain-containing protein</fullName>
    </recommendedName>
</protein>
<dbReference type="Proteomes" id="UP001628220">
    <property type="component" value="Unassembled WGS sequence"/>
</dbReference>
<keyword evidence="4" id="KW-1185">Reference proteome</keyword>
<name>A0ABQ0E2X5_9PORP</name>
<dbReference type="EMBL" id="BAAFSF010000004">
    <property type="protein sequence ID" value="GAB1252013.1"/>
    <property type="molecule type" value="Genomic_DNA"/>
</dbReference>
<evidence type="ECO:0000313" key="4">
    <source>
        <dbReference type="Proteomes" id="UP001628220"/>
    </source>
</evidence>
<dbReference type="RefSeq" id="WP_411915784.1">
    <property type="nucleotide sequence ID" value="NZ_BAAFSF010000004.1"/>
</dbReference>
<keyword evidence="1" id="KW-0732">Signal</keyword>
<evidence type="ECO:0000259" key="2">
    <source>
        <dbReference type="Pfam" id="PF18942"/>
    </source>
</evidence>
<reference evidence="3 4" key="1">
    <citation type="journal article" date="2025" name="Int. J. Syst. Evol. Microbiol.">
        <title>Desulfovibrio falkowii sp. nov., Porphyromonas miyakawae sp. nov., Mediterraneibacter flintii sp. nov. and Owariibacterium komagatae gen. nov., sp. nov., isolated from human faeces.</title>
        <authorList>
            <person name="Hamaguchi T."/>
            <person name="Ohara M."/>
            <person name="Hisatomi A."/>
            <person name="Sekiguchi K."/>
            <person name="Takeda J.I."/>
            <person name="Ueyama J."/>
            <person name="Ito M."/>
            <person name="Nishiwaki H."/>
            <person name="Ogi T."/>
            <person name="Hirayama M."/>
            <person name="Ohkuma M."/>
            <person name="Sakamoto M."/>
            <person name="Ohno K."/>
        </authorList>
    </citation>
    <scope>NUCLEOTIDE SEQUENCE [LARGE SCALE GENOMIC DNA]</scope>
    <source>
        <strain evidence="3 4">13CB11C</strain>
    </source>
</reference>
<feature type="signal peptide" evidence="1">
    <location>
        <begin position="1"/>
        <end position="20"/>
    </location>
</feature>
<accession>A0ABQ0E2X5</accession>
<organism evidence="3 4">
    <name type="scientific">Porphyromonas miyakawae</name>
    <dbReference type="NCBI Taxonomy" id="3137470"/>
    <lineage>
        <taxon>Bacteria</taxon>
        <taxon>Pseudomonadati</taxon>
        <taxon>Bacteroidota</taxon>
        <taxon>Bacteroidia</taxon>
        <taxon>Bacteroidales</taxon>
        <taxon>Porphyromonadaceae</taxon>
        <taxon>Porphyromonas</taxon>
    </lineage>
</organism>